<name>A0AA36MYQ9_9DINO</name>
<evidence type="ECO:0000256" key="1">
    <source>
        <dbReference type="SAM" id="MobiDB-lite"/>
    </source>
</evidence>
<reference evidence="2" key="1">
    <citation type="submission" date="2023-08" db="EMBL/GenBank/DDBJ databases">
        <authorList>
            <person name="Chen Y."/>
            <person name="Shah S."/>
            <person name="Dougan E. K."/>
            <person name="Thang M."/>
            <person name="Chan C."/>
        </authorList>
    </citation>
    <scope>NUCLEOTIDE SEQUENCE</scope>
</reference>
<sequence length="316" mass="35048">MKKASAKKARGKKKVVTKRERAASGATKRRSAGTKLEPTCAICQKGAHYSSTCPLLAQKLLAAVRKAANTKQIAEYLAANDKAFVQGMTGKPLKTLKRRSRGKPWHKTTATVKSRKVRKVAAKKSHAAKDKLRKPKPVKQKAKLPVTRKSTEAAYRSLKRRQWAWKPGPCNACAGELVLQSWKSCQCRGFGRLFYRCEDCQEYFDVLSFSHLRVCRMPLAWISKAVEMHFQQSPPQSASNIGRAIGASATPGGPLCSLLHILMGHEKRCADEFQQTCTLAGLVEADGTSIRSFKQGSALVYRQLYGMIARKDVKAW</sequence>
<keyword evidence="3" id="KW-1185">Reference proteome</keyword>
<protein>
    <submittedName>
        <fullName evidence="2">Uncharacterized protein</fullName>
    </submittedName>
</protein>
<dbReference type="AlphaFoldDB" id="A0AA36MYQ9"/>
<comment type="caution">
    <text evidence="2">The sequence shown here is derived from an EMBL/GenBank/DDBJ whole genome shotgun (WGS) entry which is preliminary data.</text>
</comment>
<feature type="non-terminal residue" evidence="2">
    <location>
        <position position="316"/>
    </location>
</feature>
<feature type="compositionally biased region" description="Basic residues" evidence="1">
    <location>
        <begin position="1"/>
        <end position="16"/>
    </location>
</feature>
<dbReference type="EMBL" id="CAUJNA010001132">
    <property type="protein sequence ID" value="CAJ1384616.1"/>
    <property type="molecule type" value="Genomic_DNA"/>
</dbReference>
<organism evidence="2 3">
    <name type="scientific">Effrenium voratum</name>
    <dbReference type="NCBI Taxonomy" id="2562239"/>
    <lineage>
        <taxon>Eukaryota</taxon>
        <taxon>Sar</taxon>
        <taxon>Alveolata</taxon>
        <taxon>Dinophyceae</taxon>
        <taxon>Suessiales</taxon>
        <taxon>Symbiodiniaceae</taxon>
        <taxon>Effrenium</taxon>
    </lineage>
</organism>
<feature type="region of interest" description="Disordered" evidence="1">
    <location>
        <begin position="124"/>
        <end position="143"/>
    </location>
</feature>
<evidence type="ECO:0000313" key="2">
    <source>
        <dbReference type="EMBL" id="CAJ1384616.1"/>
    </source>
</evidence>
<accession>A0AA36MYQ9</accession>
<proteinExistence type="predicted"/>
<evidence type="ECO:0000313" key="3">
    <source>
        <dbReference type="Proteomes" id="UP001178507"/>
    </source>
</evidence>
<dbReference type="Proteomes" id="UP001178507">
    <property type="component" value="Unassembled WGS sequence"/>
</dbReference>
<gene>
    <name evidence="2" type="ORF">EVOR1521_LOCUS11445</name>
</gene>
<feature type="compositionally biased region" description="Basic residues" evidence="1">
    <location>
        <begin position="124"/>
        <end position="142"/>
    </location>
</feature>
<feature type="region of interest" description="Disordered" evidence="1">
    <location>
        <begin position="1"/>
        <end position="34"/>
    </location>
</feature>